<dbReference type="SUPFAM" id="SSF50494">
    <property type="entry name" value="Trypsin-like serine proteases"/>
    <property type="match status" value="1"/>
</dbReference>
<feature type="signal peptide" evidence="1">
    <location>
        <begin position="1"/>
        <end position="32"/>
    </location>
</feature>
<dbReference type="Proteomes" id="UP000198807">
    <property type="component" value="Unassembled WGS sequence"/>
</dbReference>
<organism evidence="3 4">
    <name type="scientific">Halomonas daqiaonensis</name>
    <dbReference type="NCBI Taxonomy" id="650850"/>
    <lineage>
        <taxon>Bacteria</taxon>
        <taxon>Pseudomonadati</taxon>
        <taxon>Pseudomonadota</taxon>
        <taxon>Gammaproteobacteria</taxon>
        <taxon>Oceanospirillales</taxon>
        <taxon>Halomonadaceae</taxon>
        <taxon>Halomonas</taxon>
    </lineage>
</organism>
<dbReference type="InterPro" id="IPR043504">
    <property type="entry name" value="Peptidase_S1_PA_chymotrypsin"/>
</dbReference>
<dbReference type="GO" id="GO:0006508">
    <property type="term" value="P:proteolysis"/>
    <property type="evidence" value="ECO:0007669"/>
    <property type="project" value="InterPro"/>
</dbReference>
<gene>
    <name evidence="3" type="ORF">SAMN04488129_11180</name>
</gene>
<keyword evidence="1" id="KW-0732">Signal</keyword>
<name>A0A1H7QYZ8_9GAMM</name>
<evidence type="ECO:0000313" key="3">
    <source>
        <dbReference type="EMBL" id="SEL52537.1"/>
    </source>
</evidence>
<dbReference type="Gene3D" id="2.40.10.10">
    <property type="entry name" value="Trypsin-like serine proteases"/>
    <property type="match status" value="1"/>
</dbReference>
<dbReference type="EMBL" id="FOBC01000011">
    <property type="protein sequence ID" value="SEL52537.1"/>
    <property type="molecule type" value="Genomic_DNA"/>
</dbReference>
<dbReference type="SMART" id="SM00020">
    <property type="entry name" value="Tryp_SPc"/>
    <property type="match status" value="1"/>
</dbReference>
<evidence type="ECO:0000313" key="4">
    <source>
        <dbReference type="Proteomes" id="UP000198807"/>
    </source>
</evidence>
<reference evidence="4" key="1">
    <citation type="submission" date="2016-10" db="EMBL/GenBank/DDBJ databases">
        <authorList>
            <person name="Varghese N."/>
            <person name="Submissions S."/>
        </authorList>
    </citation>
    <scope>NUCLEOTIDE SEQUENCE [LARGE SCALE GENOMIC DNA]</scope>
    <source>
        <strain evidence="4">CGMCC 1.9150</strain>
    </source>
</reference>
<dbReference type="Pfam" id="PF00089">
    <property type="entry name" value="Trypsin"/>
    <property type="match status" value="1"/>
</dbReference>
<feature type="domain" description="Peptidase S1" evidence="2">
    <location>
        <begin position="17"/>
        <end position="229"/>
    </location>
</feature>
<proteinExistence type="predicted"/>
<dbReference type="AlphaFoldDB" id="A0A1H7QYZ8"/>
<dbReference type="InterPro" id="IPR009003">
    <property type="entry name" value="Peptidase_S1_PA"/>
</dbReference>
<evidence type="ECO:0000259" key="2">
    <source>
        <dbReference type="PROSITE" id="PS50240"/>
    </source>
</evidence>
<sequence>MVTPGFRYSDKAVLMFLMGAAALFLFPGNALAQSSYDFHFIAHADDRGETIERMCGATHLASNVAITARHCLWGIGEELTLACHAGTGVALDKVRVDRIVFHPSHDIALFRISGADACGAPQEPPTIEPASTDPYHIWTMAPPDLPIDVSDWIRSKITVAEVEVDGPVIRMQVGQDCPMRGDSGAALISIRGEKPSLHGLLIGGSPDCPGSSVFVRFAPVRDWIERHVATVAEEVDR</sequence>
<dbReference type="InterPro" id="IPR001254">
    <property type="entry name" value="Trypsin_dom"/>
</dbReference>
<dbReference type="PROSITE" id="PS50240">
    <property type="entry name" value="TRYPSIN_DOM"/>
    <property type="match status" value="1"/>
</dbReference>
<dbReference type="RefSeq" id="WP_139195513.1">
    <property type="nucleotide sequence ID" value="NZ_FOBC01000011.1"/>
</dbReference>
<evidence type="ECO:0000256" key="1">
    <source>
        <dbReference type="SAM" id="SignalP"/>
    </source>
</evidence>
<feature type="chain" id="PRO_5011616821" description="Peptidase S1 domain-containing protein" evidence="1">
    <location>
        <begin position="33"/>
        <end position="237"/>
    </location>
</feature>
<accession>A0A1H7QYZ8</accession>
<dbReference type="GO" id="GO:0004252">
    <property type="term" value="F:serine-type endopeptidase activity"/>
    <property type="evidence" value="ECO:0007669"/>
    <property type="project" value="InterPro"/>
</dbReference>
<protein>
    <recommendedName>
        <fullName evidence="2">Peptidase S1 domain-containing protein</fullName>
    </recommendedName>
</protein>
<keyword evidence="4" id="KW-1185">Reference proteome</keyword>